<dbReference type="Pfam" id="PF01683">
    <property type="entry name" value="EB"/>
    <property type="match status" value="2"/>
</dbReference>
<sequence>MCGLPPQQGTQCGASFVSRYYFNIVTGQCTSFQFGGCDGNYNNFLTVQQCRTCPAGNVAYVDPNSQMPIQCNDALSNSCPSGYTCTFNALINGHVCCGASDYGVCPENEKAFISTSDMSPRECVVNIDASCPPNYLCRFNMQRNKNLSRREVPAQGLAYVAAFSLHHGEGGAVPGWLLVSELPRKRCARLLLHEQLTLSKFLGSVEHIAAVCPDEAEFVIDEHSQLPRACTMGSFVGCPNGFSCRSLTSNVEGFCCRTGSSAPPAITDGCPPGNYVFTKEGEVAPCDPFNPPNAPCPDGFTCQWSMANQKYVPLVPCTQLSKKMPMYCRYQCCGSNPAPPPARVNDGCPNAQVAFRDRGTVQVCTAGSSTCPPGYFCQFSSLNRQFQCCGVSGGCPADSVAFVGLSGEPEKCVVGQSKCPFGFACRRSVAGHHICCTARQVTCSDEEVSVDGMCLSRAPPGAACRKSEQCTGGSVCHLGVCECPTLTTPIGGFCQGEIKCGPEQVKHGGACHNKVELGKACVVTQQCPDRSSCVLGMCQCDASLSILNGKCVSASARSKIVQIKGGSSKCANPNSKPLLSEDTGRVVFCSPKTKQCPTGYTCQVNNRKTQYMCCTDVPQQSQEVCPSGRVPYLLNGLPQRCTTQRCPRGYECTYKDHDYVCCSSAGKAGRRVPTTAEGDPSGEPGN</sequence>
<gene>
    <name evidence="2" type="ORF">ANCDUO_08259</name>
</gene>
<dbReference type="GO" id="GO:0004867">
    <property type="term" value="F:serine-type endopeptidase inhibitor activity"/>
    <property type="evidence" value="ECO:0007669"/>
    <property type="project" value="InterPro"/>
</dbReference>
<evidence type="ECO:0000259" key="1">
    <source>
        <dbReference type="PROSITE" id="PS50279"/>
    </source>
</evidence>
<dbReference type="SUPFAM" id="SSF57362">
    <property type="entry name" value="BPTI-like"/>
    <property type="match status" value="1"/>
</dbReference>
<dbReference type="InterPro" id="IPR020901">
    <property type="entry name" value="Prtase_inh_Kunz-CS"/>
</dbReference>
<dbReference type="AlphaFoldDB" id="A0A0C2CWX1"/>
<dbReference type="SMART" id="SM00289">
    <property type="entry name" value="WR1"/>
    <property type="match status" value="10"/>
</dbReference>
<dbReference type="InterPro" id="IPR036880">
    <property type="entry name" value="Kunitz_BPTI_sf"/>
</dbReference>
<proteinExistence type="predicted"/>
<dbReference type="PROSITE" id="PS00280">
    <property type="entry name" value="BPTI_KUNITZ_1"/>
    <property type="match status" value="1"/>
</dbReference>
<dbReference type="PANTHER" id="PTHR46339:SF3">
    <property type="entry name" value="PROTEIN CBG06944"/>
    <property type="match status" value="1"/>
</dbReference>
<dbReference type="InterPro" id="IPR006149">
    <property type="entry name" value="EB_dom"/>
</dbReference>
<name>A0A0C2CWX1_9BILA</name>
<accession>A0A0C2CWX1</accession>
<dbReference type="InterPro" id="IPR028150">
    <property type="entry name" value="Lustrin_cystein"/>
</dbReference>
<dbReference type="PANTHER" id="PTHR46339">
    <property type="entry name" value="PROTEIN CBG15282-RELATED"/>
    <property type="match status" value="1"/>
</dbReference>
<reference evidence="2 3" key="1">
    <citation type="submission" date="2013-12" db="EMBL/GenBank/DDBJ databases">
        <title>Draft genome of the parsitic nematode Ancylostoma duodenale.</title>
        <authorList>
            <person name="Mitreva M."/>
        </authorList>
    </citation>
    <scope>NUCLEOTIDE SEQUENCE [LARGE SCALE GENOMIC DNA]</scope>
    <source>
        <strain evidence="2 3">Zhejiang</strain>
    </source>
</reference>
<dbReference type="EMBL" id="KN730099">
    <property type="protein sequence ID" value="KIH61468.1"/>
    <property type="molecule type" value="Genomic_DNA"/>
</dbReference>
<dbReference type="OrthoDB" id="504708at2759"/>
<dbReference type="InterPro" id="IPR053014">
    <property type="entry name" value="Cuticle_assoc_divergent"/>
</dbReference>
<dbReference type="SMART" id="SM00131">
    <property type="entry name" value="KU"/>
    <property type="match status" value="1"/>
</dbReference>
<dbReference type="PROSITE" id="PS50279">
    <property type="entry name" value="BPTI_KUNITZ_2"/>
    <property type="match status" value="1"/>
</dbReference>
<protein>
    <submittedName>
        <fullName evidence="2">Kunitz/Bovine pancreatic trypsin inhibitor domain protein</fullName>
    </submittedName>
</protein>
<dbReference type="Pfam" id="PF00014">
    <property type="entry name" value="Kunitz_BPTI"/>
    <property type="match status" value="1"/>
</dbReference>
<keyword evidence="3" id="KW-1185">Reference proteome</keyword>
<evidence type="ECO:0000313" key="3">
    <source>
        <dbReference type="Proteomes" id="UP000054047"/>
    </source>
</evidence>
<dbReference type="Pfam" id="PF14625">
    <property type="entry name" value="Lustrin_cystein"/>
    <property type="match status" value="7"/>
</dbReference>
<organism evidence="2 3">
    <name type="scientific">Ancylostoma duodenale</name>
    <dbReference type="NCBI Taxonomy" id="51022"/>
    <lineage>
        <taxon>Eukaryota</taxon>
        <taxon>Metazoa</taxon>
        <taxon>Ecdysozoa</taxon>
        <taxon>Nematoda</taxon>
        <taxon>Chromadorea</taxon>
        <taxon>Rhabditida</taxon>
        <taxon>Rhabditina</taxon>
        <taxon>Rhabditomorpha</taxon>
        <taxon>Strongyloidea</taxon>
        <taxon>Ancylostomatidae</taxon>
        <taxon>Ancylostomatinae</taxon>
        <taxon>Ancylostoma</taxon>
    </lineage>
</organism>
<evidence type="ECO:0000313" key="2">
    <source>
        <dbReference type="EMBL" id="KIH61468.1"/>
    </source>
</evidence>
<feature type="domain" description="BPTI/Kunitz inhibitor" evidence="1">
    <location>
        <begin position="2"/>
        <end position="51"/>
    </location>
</feature>
<dbReference type="InterPro" id="IPR006150">
    <property type="entry name" value="Cys_repeat_1"/>
</dbReference>
<dbReference type="Proteomes" id="UP000054047">
    <property type="component" value="Unassembled WGS sequence"/>
</dbReference>
<dbReference type="InterPro" id="IPR002223">
    <property type="entry name" value="Kunitz_BPTI"/>
</dbReference>
<dbReference type="Gene3D" id="4.10.410.10">
    <property type="entry name" value="Pancreatic trypsin inhibitor Kunitz domain"/>
    <property type="match status" value="1"/>
</dbReference>